<proteinExistence type="predicted"/>
<sequence length="293" mass="33911">MNRTTDLLNIVSNILNIIHKDMDYSKVTNTSDFTSLTELSQNKYIEQEKTKLKLLYKLNIIKQLEKSKINLLNYDEIKIETILESLNNLLVKKSFPKLSKAIGHIIYDAYRVSGYHVILSNIPNISKRIYTSELEYITSESIYDTLIHYTGENTIKKVLQVSENIYLAQFYKFTDAFNLCNLINGKMITENIIKAELLVDYFEDMVPEPIVQVVEPIVEPIVEQVIIQVPEAISTMSNSMSNSIIKEDEQKEKKEKVILEDSQLNDIINPVKEEEPQRGWIGGFFHRLTHLFA</sequence>
<protein>
    <submittedName>
        <fullName evidence="1">Uncharacterized protein</fullName>
    </submittedName>
</protein>
<accession>A0A6C0F032</accession>
<dbReference type="AlphaFoldDB" id="A0A6C0F032"/>
<evidence type="ECO:0000313" key="1">
    <source>
        <dbReference type="EMBL" id="QHT33889.1"/>
    </source>
</evidence>
<name>A0A6C0F032_9ZZZZ</name>
<reference evidence="1" key="1">
    <citation type="journal article" date="2020" name="Nature">
        <title>Giant virus diversity and host interactions through global metagenomics.</title>
        <authorList>
            <person name="Schulz F."/>
            <person name="Roux S."/>
            <person name="Paez-Espino D."/>
            <person name="Jungbluth S."/>
            <person name="Walsh D.A."/>
            <person name="Denef V.J."/>
            <person name="McMahon K.D."/>
            <person name="Konstantinidis K.T."/>
            <person name="Eloe-Fadrosh E.A."/>
            <person name="Kyrpides N.C."/>
            <person name="Woyke T."/>
        </authorList>
    </citation>
    <scope>NUCLEOTIDE SEQUENCE</scope>
    <source>
        <strain evidence="1">GVMAG-M-3300009161-52</strain>
    </source>
</reference>
<dbReference type="EMBL" id="MN738980">
    <property type="protein sequence ID" value="QHT33889.1"/>
    <property type="molecule type" value="Genomic_DNA"/>
</dbReference>
<organism evidence="1">
    <name type="scientific">viral metagenome</name>
    <dbReference type="NCBI Taxonomy" id="1070528"/>
    <lineage>
        <taxon>unclassified sequences</taxon>
        <taxon>metagenomes</taxon>
        <taxon>organismal metagenomes</taxon>
    </lineage>
</organism>